<organism evidence="16 17">
    <name type="scientific">Rasamsonia emersonii (strain ATCC 16479 / CBS 393.64 / IMI 116815)</name>
    <dbReference type="NCBI Taxonomy" id="1408163"/>
    <lineage>
        <taxon>Eukaryota</taxon>
        <taxon>Fungi</taxon>
        <taxon>Dikarya</taxon>
        <taxon>Ascomycota</taxon>
        <taxon>Pezizomycotina</taxon>
        <taxon>Eurotiomycetes</taxon>
        <taxon>Eurotiomycetidae</taxon>
        <taxon>Eurotiales</taxon>
        <taxon>Trichocomaceae</taxon>
        <taxon>Rasamsonia</taxon>
    </lineage>
</organism>
<dbReference type="Pfam" id="PF00557">
    <property type="entry name" value="Peptidase_M24"/>
    <property type="match status" value="1"/>
</dbReference>
<dbReference type="InterPro" id="IPR029149">
    <property type="entry name" value="Creatin/AminoP/Spt16_N"/>
</dbReference>
<keyword evidence="7" id="KW-0645">Protease</keyword>
<keyword evidence="9 16" id="KW-0378">Hydrolase</keyword>
<evidence type="ECO:0000256" key="1">
    <source>
        <dbReference type="ARBA" id="ARBA00001424"/>
    </source>
</evidence>
<evidence type="ECO:0000256" key="5">
    <source>
        <dbReference type="ARBA" id="ARBA00012574"/>
    </source>
</evidence>
<dbReference type="CDD" id="cd01087">
    <property type="entry name" value="Prolidase"/>
    <property type="match status" value="1"/>
</dbReference>
<keyword evidence="17" id="KW-1185">Reference proteome</keyword>
<dbReference type="InterPro" id="IPR052433">
    <property type="entry name" value="X-Pro_dipept-like"/>
</dbReference>
<comment type="caution">
    <text evidence="16">The sequence shown here is derived from an EMBL/GenBank/DDBJ whole genome shotgun (WGS) entry which is preliminary data.</text>
</comment>
<dbReference type="Pfam" id="PF05195">
    <property type="entry name" value="AMP_N"/>
    <property type="match status" value="1"/>
</dbReference>
<dbReference type="OrthoDB" id="10261878at2759"/>
<evidence type="ECO:0000256" key="11">
    <source>
        <dbReference type="ARBA" id="ARBA00023211"/>
    </source>
</evidence>
<dbReference type="GO" id="GO:0006508">
    <property type="term" value="P:proteolysis"/>
    <property type="evidence" value="ECO:0007669"/>
    <property type="project" value="UniProtKB-KW"/>
</dbReference>
<dbReference type="RefSeq" id="XP_013330750.1">
    <property type="nucleotide sequence ID" value="XM_013475296.1"/>
</dbReference>
<comment type="similarity">
    <text evidence="4 14">Belongs to the peptidase M24B family.</text>
</comment>
<sequence>MGVSRANTSPSASADRQGDIDTRAIDRYQIRLTVTGSSCDKYPAKQHARKVAAQLGATHGLIYLVGQPTILLDDSDQAIAFRQRRYFYYLTGVDEPDCHVTYDIKNDLLTLYVPDFDLRQAIWMGPTLTVEEALERYDIDRAKYRSSLSGDIETWVRKYNADAPIYILHDYQRPESAGQALRLDSKHLQPAMDTCRGVKDQHEIELIRRANIISGLAHKSILQNIGKMTNEAEIEGLFLNTCISHGAKNQAYNIIAASGENAATLHYGKNNEPFGERQLVCLDAGAEYKCYASDVTRTFPLNSKGEWPSAEARNIYHAVERMQEECIRRIRKGVRFLDLHVLAHVIAIEELLKLGILKGGTVDEIRESGASTVFFPHGLGHHVGLEVHDVSGKSIMALDDEDAGVYYRSVLIPDTCRSPCTLSAPALEENMVVTVEPGIYFSRLAIDNARKLPLSKFIDFDVAEKYIPVGGVRIEDDILVTADGYENLTTAPKGDKALEIIRNGK</sequence>
<comment type="function">
    <text evidence="3">Catalyzes the removal of a penultimate prolyl residue from the N-termini of peptides.</text>
</comment>
<dbReference type="PROSITE" id="PS00491">
    <property type="entry name" value="PROLINE_PEPTIDASE"/>
    <property type="match status" value="1"/>
</dbReference>
<evidence type="ECO:0000256" key="12">
    <source>
        <dbReference type="ARBA" id="ARBA00030849"/>
    </source>
</evidence>
<keyword evidence="8 14" id="KW-0479">Metal-binding</keyword>
<dbReference type="PANTHER" id="PTHR43226">
    <property type="entry name" value="XAA-PRO AMINOPEPTIDASE 3"/>
    <property type="match status" value="1"/>
</dbReference>
<evidence type="ECO:0000256" key="3">
    <source>
        <dbReference type="ARBA" id="ARBA00002443"/>
    </source>
</evidence>
<evidence type="ECO:0000256" key="13">
    <source>
        <dbReference type="ARBA" id="ARBA00032413"/>
    </source>
</evidence>
<evidence type="ECO:0000256" key="2">
    <source>
        <dbReference type="ARBA" id="ARBA00001936"/>
    </source>
</evidence>
<dbReference type="InterPro" id="IPR007865">
    <property type="entry name" value="Aminopep_P_N"/>
</dbReference>
<dbReference type="InterPro" id="IPR000994">
    <property type="entry name" value="Pept_M24"/>
</dbReference>
<keyword evidence="11" id="KW-0464">Manganese</keyword>
<dbReference type="STRING" id="1408163.A0A0F4Z2P2"/>
<dbReference type="SMART" id="SM01011">
    <property type="entry name" value="AMP_N"/>
    <property type="match status" value="1"/>
</dbReference>
<dbReference type="InterPro" id="IPR001131">
    <property type="entry name" value="Peptidase_M24B_aminopep-P_CS"/>
</dbReference>
<accession>A0A0F4Z2P2</accession>
<dbReference type="Gene3D" id="3.90.230.10">
    <property type="entry name" value="Creatinase/methionine aminopeptidase superfamily"/>
    <property type="match status" value="1"/>
</dbReference>
<evidence type="ECO:0000256" key="10">
    <source>
        <dbReference type="ARBA" id="ARBA00023049"/>
    </source>
</evidence>
<dbReference type="AlphaFoldDB" id="A0A0F4Z2P2"/>
<dbReference type="EMBL" id="LASV01000073">
    <property type="protein sequence ID" value="KKA24138.1"/>
    <property type="molecule type" value="Genomic_DNA"/>
</dbReference>
<gene>
    <name evidence="16" type="ORF">T310_1790</name>
</gene>
<dbReference type="SUPFAM" id="SSF55920">
    <property type="entry name" value="Creatinase/aminopeptidase"/>
    <property type="match status" value="1"/>
</dbReference>
<feature type="domain" description="Aminopeptidase P N-terminal" evidence="15">
    <location>
        <begin position="42"/>
        <end position="177"/>
    </location>
</feature>
<evidence type="ECO:0000256" key="7">
    <source>
        <dbReference type="ARBA" id="ARBA00022670"/>
    </source>
</evidence>
<evidence type="ECO:0000256" key="9">
    <source>
        <dbReference type="ARBA" id="ARBA00022801"/>
    </source>
</evidence>
<dbReference type="GeneID" id="25314141"/>
<dbReference type="SUPFAM" id="SSF53092">
    <property type="entry name" value="Creatinase/prolidase N-terminal domain"/>
    <property type="match status" value="1"/>
</dbReference>
<reference evidence="16 17" key="1">
    <citation type="submission" date="2015-04" db="EMBL/GenBank/DDBJ databases">
        <authorList>
            <person name="Heijne W.H."/>
            <person name="Fedorova N.D."/>
            <person name="Nierman W.C."/>
            <person name="Vollebregt A.W."/>
            <person name="Zhao Z."/>
            <person name="Wu L."/>
            <person name="Kumar M."/>
            <person name="Stam H."/>
            <person name="van den Berg M.A."/>
            <person name="Pel H.J."/>
        </authorList>
    </citation>
    <scope>NUCLEOTIDE SEQUENCE [LARGE SCALE GENOMIC DNA]</scope>
    <source>
        <strain evidence="16 17">CBS 393.64</strain>
    </source>
</reference>
<dbReference type="Proteomes" id="UP000053958">
    <property type="component" value="Unassembled WGS sequence"/>
</dbReference>
<keyword evidence="6 16" id="KW-0031">Aminopeptidase</keyword>
<name>A0A0F4Z2P2_RASE3</name>
<evidence type="ECO:0000256" key="14">
    <source>
        <dbReference type="RuleBase" id="RU000590"/>
    </source>
</evidence>
<dbReference type="GO" id="GO:0070006">
    <property type="term" value="F:metalloaminopeptidase activity"/>
    <property type="evidence" value="ECO:0007669"/>
    <property type="project" value="InterPro"/>
</dbReference>
<dbReference type="Gene3D" id="3.40.350.10">
    <property type="entry name" value="Creatinase/prolidase N-terminal domain"/>
    <property type="match status" value="1"/>
</dbReference>
<evidence type="ECO:0000313" key="17">
    <source>
        <dbReference type="Proteomes" id="UP000053958"/>
    </source>
</evidence>
<comment type="cofactor">
    <cofactor evidence="2">
        <name>Mn(2+)</name>
        <dbReference type="ChEBI" id="CHEBI:29035"/>
    </cofactor>
</comment>
<dbReference type="EC" id="3.4.11.9" evidence="5"/>
<evidence type="ECO:0000256" key="4">
    <source>
        <dbReference type="ARBA" id="ARBA00008766"/>
    </source>
</evidence>
<keyword evidence="10" id="KW-0482">Metalloprotease</keyword>
<evidence type="ECO:0000313" key="16">
    <source>
        <dbReference type="EMBL" id="KKA24138.1"/>
    </source>
</evidence>
<dbReference type="InterPro" id="IPR036005">
    <property type="entry name" value="Creatinase/aminopeptidase-like"/>
</dbReference>
<protein>
    <recommendedName>
        <fullName evidence="5">Xaa-Pro aminopeptidase</fullName>
        <ecNumber evidence="5">3.4.11.9</ecNumber>
    </recommendedName>
    <alternativeName>
        <fullName evidence="12">Aminoacylproline aminopeptidase</fullName>
    </alternativeName>
    <alternativeName>
        <fullName evidence="13">Prolidase</fullName>
    </alternativeName>
</protein>
<dbReference type="PANTHER" id="PTHR43226:SF3">
    <property type="entry name" value="XAA-PRO AMINOPEPTIDASE AN0832-RELATED"/>
    <property type="match status" value="1"/>
</dbReference>
<evidence type="ECO:0000259" key="15">
    <source>
        <dbReference type="SMART" id="SM01011"/>
    </source>
</evidence>
<evidence type="ECO:0000256" key="8">
    <source>
        <dbReference type="ARBA" id="ARBA00022723"/>
    </source>
</evidence>
<proteinExistence type="inferred from homology"/>
<evidence type="ECO:0000256" key="6">
    <source>
        <dbReference type="ARBA" id="ARBA00022438"/>
    </source>
</evidence>
<dbReference type="GO" id="GO:0030145">
    <property type="term" value="F:manganese ion binding"/>
    <property type="evidence" value="ECO:0007669"/>
    <property type="project" value="InterPro"/>
</dbReference>
<comment type="catalytic activity">
    <reaction evidence="1">
        <text>Release of any N-terminal amino acid, including proline, that is linked to proline, even from a dipeptide or tripeptide.</text>
        <dbReference type="EC" id="3.4.11.9"/>
    </reaction>
</comment>